<keyword evidence="2" id="KW-0732">Signal</keyword>
<dbReference type="STRING" id="1349767.GJA_1700"/>
<dbReference type="KEGG" id="jag:GJA_1700"/>
<dbReference type="eggNOG" id="ENOG50339F9">
    <property type="taxonomic scope" value="Bacteria"/>
</dbReference>
<evidence type="ECO:0000256" key="1">
    <source>
        <dbReference type="SAM" id="MobiDB-lite"/>
    </source>
</evidence>
<dbReference type="InterPro" id="IPR022753">
    <property type="entry name" value="T4SS_pilus_biogen_PilP"/>
</dbReference>
<feature type="region of interest" description="Disordered" evidence="1">
    <location>
        <begin position="176"/>
        <end position="205"/>
    </location>
</feature>
<evidence type="ECO:0000256" key="2">
    <source>
        <dbReference type="SAM" id="SignalP"/>
    </source>
</evidence>
<feature type="signal peptide" evidence="2">
    <location>
        <begin position="1"/>
        <end position="26"/>
    </location>
</feature>
<dbReference type="HOGENOM" id="CLU_1336022_0_0_4"/>
<proteinExistence type="predicted"/>
<name>W0V4Q9_9BURK</name>
<feature type="chain" id="PRO_5004798517" description="Type IV pilus biogenesis protein PilP" evidence="2">
    <location>
        <begin position="27"/>
        <end position="205"/>
    </location>
</feature>
<dbReference type="PATRIC" id="fig|1349767.4.peg.3377"/>
<gene>
    <name evidence="3" type="ORF">GJA_1700</name>
</gene>
<dbReference type="EMBL" id="HG322949">
    <property type="protein sequence ID" value="CDG82338.1"/>
    <property type="molecule type" value="Genomic_DNA"/>
</dbReference>
<sequence>MPNNLKIAMRAWLAGSATLVCMIAQAAGPVQPAASASAAAPAPAAAVSASANAQAQAVSDTLSKIEAETLVLKARERQLSVKASIGAREQEIATRQFERSLLVRAPLHGEPTLVAVEGMGRRLVATLEFDNGDKVEVRQGDQLEGGARVVAVEPGALVLQTPRKQRVRLNIVQRQPERGNLNNPNNLNNNVAAGALSLPLPPQGK</sequence>
<dbReference type="NCBIfam" id="TIGR03021">
    <property type="entry name" value="pilP_fam"/>
    <property type="match status" value="1"/>
</dbReference>
<dbReference type="AlphaFoldDB" id="W0V4Q9"/>
<protein>
    <recommendedName>
        <fullName evidence="5">Type IV pilus biogenesis protein PilP</fullName>
    </recommendedName>
</protein>
<keyword evidence="4" id="KW-1185">Reference proteome</keyword>
<evidence type="ECO:0000313" key="4">
    <source>
        <dbReference type="Proteomes" id="UP000027604"/>
    </source>
</evidence>
<dbReference type="OrthoDB" id="6464558at2"/>
<accession>W0V4Q9</accession>
<dbReference type="RefSeq" id="WP_051780440.1">
    <property type="nucleotide sequence ID" value="NZ_BCTH01000007.1"/>
</dbReference>
<organism evidence="3 4">
    <name type="scientific">Janthinobacterium agaricidamnosum NBRC 102515 = DSM 9628</name>
    <dbReference type="NCBI Taxonomy" id="1349767"/>
    <lineage>
        <taxon>Bacteria</taxon>
        <taxon>Pseudomonadati</taxon>
        <taxon>Pseudomonadota</taxon>
        <taxon>Betaproteobacteria</taxon>
        <taxon>Burkholderiales</taxon>
        <taxon>Oxalobacteraceae</taxon>
        <taxon>Janthinobacterium</taxon>
    </lineage>
</organism>
<reference evidence="3 4" key="1">
    <citation type="journal article" date="2015" name="Genome Announc.">
        <title>Genome Sequence of Mushroom Soft-Rot Pathogen Janthinobacterium agaricidamnosum.</title>
        <authorList>
            <person name="Graupner K."/>
            <person name="Lackner G."/>
            <person name="Hertweck C."/>
        </authorList>
    </citation>
    <scope>NUCLEOTIDE SEQUENCE [LARGE SCALE GENOMIC DNA]</scope>
    <source>
        <strain evidence="4">NBRC 102515 / DSM 9628</strain>
    </source>
</reference>
<evidence type="ECO:0008006" key="5">
    <source>
        <dbReference type="Google" id="ProtNLM"/>
    </source>
</evidence>
<dbReference type="Proteomes" id="UP000027604">
    <property type="component" value="Chromosome I"/>
</dbReference>
<feature type="compositionally biased region" description="Low complexity" evidence="1">
    <location>
        <begin position="180"/>
        <end position="190"/>
    </location>
</feature>
<evidence type="ECO:0000313" key="3">
    <source>
        <dbReference type="EMBL" id="CDG82338.1"/>
    </source>
</evidence>